<dbReference type="PIRSF" id="PIRSF000239">
    <property type="entry name" value="AHPC"/>
    <property type="match status" value="1"/>
</dbReference>
<dbReference type="GO" id="GO:0005829">
    <property type="term" value="C:cytosol"/>
    <property type="evidence" value="ECO:0007669"/>
    <property type="project" value="TreeGrafter"/>
</dbReference>
<evidence type="ECO:0000259" key="13">
    <source>
        <dbReference type="PROSITE" id="PS51352"/>
    </source>
</evidence>
<dbReference type="CDD" id="cd03016">
    <property type="entry name" value="PRX_1cys"/>
    <property type="match status" value="1"/>
</dbReference>
<comment type="subunit">
    <text evidence="2">Homodimer; disulfide-linked, upon oxidation. 5 homodimers assemble to form a ring-like decamer.</text>
</comment>
<dbReference type="GO" id="GO:0045454">
    <property type="term" value="P:cell redox homeostasis"/>
    <property type="evidence" value="ECO:0007669"/>
    <property type="project" value="TreeGrafter"/>
</dbReference>
<dbReference type="GO" id="GO:0008379">
    <property type="term" value="F:thioredoxin peroxidase activity"/>
    <property type="evidence" value="ECO:0007669"/>
    <property type="project" value="TreeGrafter"/>
</dbReference>
<evidence type="ECO:0000256" key="9">
    <source>
        <dbReference type="ARBA" id="ARBA00025719"/>
    </source>
</evidence>
<protein>
    <recommendedName>
        <fullName evidence="4">Alkyl hydroperoxide reductase C</fullName>
        <ecNumber evidence="3">1.11.1.26</ecNumber>
    </recommendedName>
    <alternativeName>
        <fullName evidence="10">Peroxiredoxin</fullName>
    </alternativeName>
</protein>
<comment type="similarity">
    <text evidence="9">Belongs to the peroxiredoxin family. Prx6 subfamily.</text>
</comment>
<comment type="similarity">
    <text evidence="1">Belongs to the peroxiredoxin family. AhpC/Prx1 subfamily.</text>
</comment>
<dbReference type="InterPro" id="IPR050217">
    <property type="entry name" value="Peroxiredoxin"/>
</dbReference>
<dbReference type="InterPro" id="IPR019479">
    <property type="entry name" value="Peroxiredoxin_C"/>
</dbReference>
<dbReference type="InterPro" id="IPR024706">
    <property type="entry name" value="Peroxiredoxin_AhpC-typ"/>
</dbReference>
<proteinExistence type="inferred from homology"/>
<dbReference type="InterPro" id="IPR045020">
    <property type="entry name" value="PRX_1cys"/>
</dbReference>
<dbReference type="GO" id="GO:0033554">
    <property type="term" value="P:cellular response to stress"/>
    <property type="evidence" value="ECO:0007669"/>
    <property type="project" value="TreeGrafter"/>
</dbReference>
<sequence length="218" mass="23564">MTLRINDTAPDFEADTTEGPIRFHDWIGDGWAILFSHPKDFTPVCTTELGTMAGLAPEFAKRNCKIIGISVDPVESHVKWKADIASATGNDVGYPMIGDETLAVAKAFGMLPSDAGASSEGRTAADNATVRTVFVIGPDKKIKMQMAYPMTTGRNFNELLRVLDSLQLTMGHKVATPANWAQGDDVIVVPAVSDADAEAQHGSFERKLPYLRMVKQPG</sequence>
<name>A0A1H2STL3_9RHOB</name>
<keyword evidence="15" id="KW-1185">Reference proteome</keyword>
<evidence type="ECO:0000256" key="10">
    <source>
        <dbReference type="ARBA" id="ARBA00032077"/>
    </source>
</evidence>
<keyword evidence="7" id="KW-0560">Oxidoreductase</keyword>
<dbReference type="PANTHER" id="PTHR10681:SF121">
    <property type="entry name" value="ALKYL HYDROPEROXIDE REDUCTASE C"/>
    <property type="match status" value="1"/>
</dbReference>
<evidence type="ECO:0000256" key="2">
    <source>
        <dbReference type="ARBA" id="ARBA00011654"/>
    </source>
</evidence>
<dbReference type="GO" id="GO:0042744">
    <property type="term" value="P:hydrogen peroxide catabolic process"/>
    <property type="evidence" value="ECO:0007669"/>
    <property type="project" value="TreeGrafter"/>
</dbReference>
<keyword evidence="8" id="KW-0676">Redox-active center</keyword>
<dbReference type="PANTHER" id="PTHR10681">
    <property type="entry name" value="THIOREDOXIN PEROXIDASE"/>
    <property type="match status" value="1"/>
</dbReference>
<dbReference type="InterPro" id="IPR000866">
    <property type="entry name" value="AhpC/TSA"/>
</dbReference>
<organism evidence="14 15">
    <name type="scientific">Albimonas donghaensis</name>
    <dbReference type="NCBI Taxonomy" id="356660"/>
    <lineage>
        <taxon>Bacteria</taxon>
        <taxon>Pseudomonadati</taxon>
        <taxon>Pseudomonadota</taxon>
        <taxon>Alphaproteobacteria</taxon>
        <taxon>Rhodobacterales</taxon>
        <taxon>Paracoccaceae</taxon>
        <taxon>Albimonas</taxon>
    </lineage>
</organism>
<evidence type="ECO:0000313" key="15">
    <source>
        <dbReference type="Proteomes" id="UP000199118"/>
    </source>
</evidence>
<dbReference type="SUPFAM" id="SSF52833">
    <property type="entry name" value="Thioredoxin-like"/>
    <property type="match status" value="1"/>
</dbReference>
<feature type="active site" description="Cysteine sulfenic acid (-SOH) intermediate; for peroxidase activity" evidence="12">
    <location>
        <position position="45"/>
    </location>
</feature>
<evidence type="ECO:0000256" key="12">
    <source>
        <dbReference type="PIRSR" id="PIRSR000239-1"/>
    </source>
</evidence>
<dbReference type="InterPro" id="IPR013766">
    <property type="entry name" value="Thioredoxin_domain"/>
</dbReference>
<dbReference type="STRING" id="356660.SAMN05444336_101772"/>
<dbReference type="Pfam" id="PF10417">
    <property type="entry name" value="1-cysPrx_C"/>
    <property type="match status" value="1"/>
</dbReference>
<dbReference type="Gene3D" id="3.40.30.10">
    <property type="entry name" value="Glutaredoxin"/>
    <property type="match status" value="1"/>
</dbReference>
<dbReference type="AlphaFoldDB" id="A0A1H2STL3"/>
<reference evidence="14 15" key="1">
    <citation type="submission" date="2016-10" db="EMBL/GenBank/DDBJ databases">
        <authorList>
            <person name="de Groot N.N."/>
        </authorList>
    </citation>
    <scope>NUCLEOTIDE SEQUENCE [LARGE SCALE GENOMIC DNA]</scope>
    <source>
        <strain evidence="14 15">DSM 17890</strain>
    </source>
</reference>
<dbReference type="EMBL" id="FNMZ01000001">
    <property type="protein sequence ID" value="SDW35011.1"/>
    <property type="molecule type" value="Genomic_DNA"/>
</dbReference>
<evidence type="ECO:0000256" key="6">
    <source>
        <dbReference type="ARBA" id="ARBA00022862"/>
    </source>
</evidence>
<feature type="domain" description="Thioredoxin" evidence="13">
    <location>
        <begin position="3"/>
        <end position="168"/>
    </location>
</feature>
<dbReference type="GO" id="GO:0102039">
    <property type="term" value="F:NADH-dependent peroxiredoxin activity"/>
    <property type="evidence" value="ECO:0007669"/>
    <property type="project" value="UniProtKB-EC"/>
</dbReference>
<accession>A0A1H2STL3</accession>
<dbReference type="OrthoDB" id="9812811at2"/>
<dbReference type="Pfam" id="PF00578">
    <property type="entry name" value="AhpC-TSA"/>
    <property type="match status" value="1"/>
</dbReference>
<evidence type="ECO:0000256" key="7">
    <source>
        <dbReference type="ARBA" id="ARBA00023002"/>
    </source>
</evidence>
<evidence type="ECO:0000256" key="8">
    <source>
        <dbReference type="ARBA" id="ARBA00023284"/>
    </source>
</evidence>
<comment type="catalytic activity">
    <reaction evidence="11">
        <text>a hydroperoxide + NADH + H(+) = an alcohol + NAD(+) + H2O</text>
        <dbReference type="Rhea" id="RHEA:62628"/>
        <dbReference type="ChEBI" id="CHEBI:15377"/>
        <dbReference type="ChEBI" id="CHEBI:15378"/>
        <dbReference type="ChEBI" id="CHEBI:30879"/>
        <dbReference type="ChEBI" id="CHEBI:35924"/>
        <dbReference type="ChEBI" id="CHEBI:57540"/>
        <dbReference type="ChEBI" id="CHEBI:57945"/>
        <dbReference type="EC" id="1.11.1.26"/>
    </reaction>
</comment>
<evidence type="ECO:0000256" key="5">
    <source>
        <dbReference type="ARBA" id="ARBA00022559"/>
    </source>
</evidence>
<evidence type="ECO:0000256" key="11">
    <source>
        <dbReference type="ARBA" id="ARBA00047572"/>
    </source>
</evidence>
<keyword evidence="6" id="KW-0049">Antioxidant</keyword>
<evidence type="ECO:0000256" key="4">
    <source>
        <dbReference type="ARBA" id="ARBA00017462"/>
    </source>
</evidence>
<keyword evidence="5" id="KW-0575">Peroxidase</keyword>
<dbReference type="InterPro" id="IPR036249">
    <property type="entry name" value="Thioredoxin-like_sf"/>
</dbReference>
<gene>
    <name evidence="14" type="ORF">SAMN05444336_101772</name>
</gene>
<dbReference type="EC" id="1.11.1.26" evidence="3"/>
<evidence type="ECO:0000256" key="3">
    <source>
        <dbReference type="ARBA" id="ARBA00013021"/>
    </source>
</evidence>
<dbReference type="Proteomes" id="UP000199118">
    <property type="component" value="Unassembled WGS sequence"/>
</dbReference>
<evidence type="ECO:0000256" key="1">
    <source>
        <dbReference type="ARBA" id="ARBA00009796"/>
    </source>
</evidence>
<dbReference type="Gene3D" id="3.30.1020.10">
    <property type="entry name" value="Antioxidant, Horf6, Chain A, domain2"/>
    <property type="match status" value="1"/>
</dbReference>
<evidence type="ECO:0000313" key="14">
    <source>
        <dbReference type="EMBL" id="SDW35011.1"/>
    </source>
</evidence>
<dbReference type="RefSeq" id="WP_092679778.1">
    <property type="nucleotide sequence ID" value="NZ_FNMZ01000001.1"/>
</dbReference>
<dbReference type="GO" id="GO:0006979">
    <property type="term" value="P:response to oxidative stress"/>
    <property type="evidence" value="ECO:0007669"/>
    <property type="project" value="TreeGrafter"/>
</dbReference>
<dbReference type="PROSITE" id="PS51352">
    <property type="entry name" value="THIOREDOXIN_2"/>
    <property type="match status" value="1"/>
</dbReference>
<dbReference type="FunFam" id="3.40.30.10:FF:000011">
    <property type="entry name" value="Peroxiredoxin PRX1"/>
    <property type="match status" value="1"/>
</dbReference>